<feature type="region of interest" description="Disordered" evidence="1">
    <location>
        <begin position="122"/>
        <end position="158"/>
    </location>
</feature>
<dbReference type="Proteomes" id="UP000243686">
    <property type="component" value="Unassembled WGS sequence"/>
</dbReference>
<protein>
    <submittedName>
        <fullName evidence="2">Uncharacterized protein</fullName>
    </submittedName>
</protein>
<reference evidence="2 3" key="1">
    <citation type="submission" date="2015-03" db="EMBL/GenBank/DDBJ databases">
        <title>Draft genome of the nematode, Opisthorchis viverrini.</title>
        <authorList>
            <person name="Mitreva M."/>
        </authorList>
    </citation>
    <scope>NUCLEOTIDE SEQUENCE [LARGE SCALE GENOMIC DNA]</scope>
    <source>
        <strain evidence="2">Khon Kaen</strain>
    </source>
</reference>
<keyword evidence="3" id="KW-1185">Reference proteome</keyword>
<evidence type="ECO:0000313" key="2">
    <source>
        <dbReference type="EMBL" id="OON18963.1"/>
    </source>
</evidence>
<feature type="compositionally biased region" description="Polar residues" evidence="1">
    <location>
        <begin position="147"/>
        <end position="158"/>
    </location>
</feature>
<accession>A0A1S8WXJ3</accession>
<feature type="non-terminal residue" evidence="2">
    <location>
        <position position="158"/>
    </location>
</feature>
<evidence type="ECO:0000256" key="1">
    <source>
        <dbReference type="SAM" id="MobiDB-lite"/>
    </source>
</evidence>
<name>A0A1S8WXJ3_OPIVI</name>
<organism evidence="2 3">
    <name type="scientific">Opisthorchis viverrini</name>
    <name type="common">Southeast Asian liver fluke</name>
    <dbReference type="NCBI Taxonomy" id="6198"/>
    <lineage>
        <taxon>Eukaryota</taxon>
        <taxon>Metazoa</taxon>
        <taxon>Spiralia</taxon>
        <taxon>Lophotrochozoa</taxon>
        <taxon>Platyhelminthes</taxon>
        <taxon>Trematoda</taxon>
        <taxon>Digenea</taxon>
        <taxon>Opisthorchiida</taxon>
        <taxon>Opisthorchiata</taxon>
        <taxon>Opisthorchiidae</taxon>
        <taxon>Opisthorchis</taxon>
    </lineage>
</organism>
<dbReference type="AlphaFoldDB" id="A0A1S8WXJ3"/>
<evidence type="ECO:0000313" key="3">
    <source>
        <dbReference type="Proteomes" id="UP000243686"/>
    </source>
</evidence>
<feature type="compositionally biased region" description="Basic and acidic residues" evidence="1">
    <location>
        <begin position="130"/>
        <end position="143"/>
    </location>
</feature>
<proteinExistence type="predicted"/>
<sequence>MTRHHGEICSNLCRTNWDWHINNLAFYKPSSLKKGTFAHSQTVRCNKSRSARSNSEIVCLFGYCKKLSSGEPGSRNTAERSGRNFNDIGKNIMPLTTQRSANQVGNNSKIVCLFGYCKKLSSGEPGSRNTAERSGRNFNDIEKNIMPLTTQRSANQVG</sequence>
<gene>
    <name evidence="2" type="ORF">X801_05175</name>
</gene>
<dbReference type="EMBL" id="KV893700">
    <property type="protein sequence ID" value="OON18963.1"/>
    <property type="molecule type" value="Genomic_DNA"/>
</dbReference>